<dbReference type="EMBL" id="HBII01012126">
    <property type="protein sequence ID" value="CAE0346273.1"/>
    <property type="molecule type" value="Transcribed_RNA"/>
</dbReference>
<name>A0A7S3J5G7_9SPIT</name>
<evidence type="ECO:0000256" key="2">
    <source>
        <dbReference type="ARBA" id="ARBA00022692"/>
    </source>
</evidence>
<evidence type="ECO:0000313" key="8">
    <source>
        <dbReference type="EMBL" id="CAE0346273.1"/>
    </source>
</evidence>
<keyword evidence="4 5" id="KW-0472">Membrane</keyword>
<feature type="domain" description="TLC" evidence="7">
    <location>
        <begin position="1"/>
        <end position="65"/>
    </location>
</feature>
<gene>
    <name evidence="8" type="ORF">EHAR0213_LOCUS5183</name>
</gene>
<keyword evidence="2 5" id="KW-0812">Transmembrane</keyword>
<accession>A0A7S3J5G7</accession>
<dbReference type="PROSITE" id="PS50922">
    <property type="entry name" value="TLC"/>
    <property type="match status" value="1"/>
</dbReference>
<sequence length="158" mass="19168">MIAFVIFNILLFTFLIGMFVFFITSVFIFDSLTVFIILSLITLILLLLDVYWCYRVIKTKKEESMYITKILAMSKDGYETEISRVQSKRNLFKFIKTYMTKETNFVKHPEEYWWKRRVNYRKQEIEESYQQFIMNVAPQQEQEDFAYEGIFDKKSTNK</sequence>
<feature type="transmembrane region" description="Helical" evidence="6">
    <location>
        <begin position="35"/>
        <end position="54"/>
    </location>
</feature>
<reference evidence="8" key="1">
    <citation type="submission" date="2021-01" db="EMBL/GenBank/DDBJ databases">
        <authorList>
            <person name="Corre E."/>
            <person name="Pelletier E."/>
            <person name="Niang G."/>
            <person name="Scheremetjew M."/>
            <person name="Finn R."/>
            <person name="Kale V."/>
            <person name="Holt S."/>
            <person name="Cochrane G."/>
            <person name="Meng A."/>
            <person name="Brown T."/>
            <person name="Cohen L."/>
        </authorList>
    </citation>
    <scope>NUCLEOTIDE SEQUENCE</scope>
    <source>
        <strain evidence="8">FSP1.4</strain>
    </source>
</reference>
<evidence type="ECO:0000259" key="7">
    <source>
        <dbReference type="PROSITE" id="PS50922"/>
    </source>
</evidence>
<protein>
    <recommendedName>
        <fullName evidence="7">TLC domain-containing protein</fullName>
    </recommendedName>
</protein>
<dbReference type="InterPro" id="IPR006634">
    <property type="entry name" value="TLC-dom"/>
</dbReference>
<feature type="transmembrane region" description="Helical" evidence="6">
    <location>
        <begin position="7"/>
        <end position="29"/>
    </location>
</feature>
<keyword evidence="3 6" id="KW-1133">Transmembrane helix</keyword>
<dbReference type="AlphaFoldDB" id="A0A7S3J5G7"/>
<evidence type="ECO:0000256" key="5">
    <source>
        <dbReference type="PROSITE-ProRule" id="PRU00205"/>
    </source>
</evidence>
<comment type="subcellular location">
    <subcellularLocation>
        <location evidence="1">Membrane</location>
        <topology evidence="1">Multi-pass membrane protein</topology>
    </subcellularLocation>
</comment>
<dbReference type="GO" id="GO:0016020">
    <property type="term" value="C:membrane"/>
    <property type="evidence" value="ECO:0007669"/>
    <property type="project" value="UniProtKB-SubCell"/>
</dbReference>
<evidence type="ECO:0000256" key="3">
    <source>
        <dbReference type="ARBA" id="ARBA00022989"/>
    </source>
</evidence>
<organism evidence="8">
    <name type="scientific">Euplotes harpa</name>
    <dbReference type="NCBI Taxonomy" id="151035"/>
    <lineage>
        <taxon>Eukaryota</taxon>
        <taxon>Sar</taxon>
        <taxon>Alveolata</taxon>
        <taxon>Ciliophora</taxon>
        <taxon>Intramacronucleata</taxon>
        <taxon>Spirotrichea</taxon>
        <taxon>Hypotrichia</taxon>
        <taxon>Euplotida</taxon>
        <taxon>Euplotidae</taxon>
        <taxon>Euplotes</taxon>
    </lineage>
</organism>
<proteinExistence type="predicted"/>
<evidence type="ECO:0000256" key="6">
    <source>
        <dbReference type="SAM" id="Phobius"/>
    </source>
</evidence>
<evidence type="ECO:0000256" key="1">
    <source>
        <dbReference type="ARBA" id="ARBA00004141"/>
    </source>
</evidence>
<evidence type="ECO:0000256" key="4">
    <source>
        <dbReference type="ARBA" id="ARBA00023136"/>
    </source>
</evidence>